<dbReference type="GO" id="GO:0005833">
    <property type="term" value="C:hemoglobin complex"/>
    <property type="evidence" value="ECO:0007669"/>
    <property type="project" value="InterPro"/>
</dbReference>
<dbReference type="RefSeq" id="XP_004873772.1">
    <property type="nucleotide sequence ID" value="XM_004873715.3"/>
</dbReference>
<evidence type="ECO:0000256" key="3">
    <source>
        <dbReference type="ARBA" id="ARBA00022448"/>
    </source>
</evidence>
<dbReference type="EMBL" id="JH172427">
    <property type="protein sequence ID" value="EHB14143.1"/>
    <property type="molecule type" value="Genomic_DNA"/>
</dbReference>
<dbReference type="GO" id="GO:0005344">
    <property type="term" value="F:oxygen carrier activity"/>
    <property type="evidence" value="ECO:0007669"/>
    <property type="project" value="UniProtKB-KW"/>
</dbReference>
<evidence type="ECO:0000256" key="7">
    <source>
        <dbReference type="ARBA" id="ARBA00022723"/>
    </source>
</evidence>
<dbReference type="GO" id="GO:0042744">
    <property type="term" value="P:hydrogen peroxide catabolic process"/>
    <property type="evidence" value="ECO:0007669"/>
    <property type="project" value="TreeGrafter"/>
</dbReference>
<dbReference type="InterPro" id="IPR050056">
    <property type="entry name" value="Hemoglobin_oxygen_transport"/>
</dbReference>
<dbReference type="OMA" id="HEHAQNS"/>
<comment type="function">
    <text evidence="1">Involved in oxygen transport from the lung to the various peripheral tissues.</text>
</comment>
<dbReference type="PRINTS" id="PR00612">
    <property type="entry name" value="ALPHAHAEM"/>
</dbReference>
<dbReference type="Proteomes" id="UP000694906">
    <property type="component" value="Unplaced"/>
</dbReference>
<dbReference type="InterPro" id="IPR009050">
    <property type="entry name" value="Globin-like_sf"/>
</dbReference>
<proteinExistence type="inferred from homology"/>
<evidence type="ECO:0000256" key="1">
    <source>
        <dbReference type="ARBA" id="ARBA00003705"/>
    </source>
</evidence>
<evidence type="ECO:0000313" key="12">
    <source>
        <dbReference type="EMBL" id="EHB14143.1"/>
    </source>
</evidence>
<evidence type="ECO:0000256" key="9">
    <source>
        <dbReference type="ARBA" id="ARBA00023004"/>
    </source>
</evidence>
<dbReference type="Proteomes" id="UP000006813">
    <property type="component" value="Unassembled WGS sequence"/>
</dbReference>
<keyword evidence="9" id="KW-0408">Iron</keyword>
<dbReference type="SUPFAM" id="SSF46458">
    <property type="entry name" value="Globin-like"/>
    <property type="match status" value="1"/>
</dbReference>
<keyword evidence="6 10" id="KW-0561">Oxygen transport</keyword>
<evidence type="ECO:0000313" key="15">
    <source>
        <dbReference type="RefSeq" id="XP_004873772.1"/>
    </source>
</evidence>
<dbReference type="Pfam" id="PF00042">
    <property type="entry name" value="Globin"/>
    <property type="match status" value="1"/>
</dbReference>
<evidence type="ECO:0000256" key="10">
    <source>
        <dbReference type="RuleBase" id="RU000356"/>
    </source>
</evidence>
<evidence type="ECO:0000256" key="8">
    <source>
        <dbReference type="ARBA" id="ARBA00022990"/>
    </source>
</evidence>
<dbReference type="InterPro" id="IPR002338">
    <property type="entry name" value="Hemoglobin_a-typ"/>
</dbReference>
<dbReference type="PANTHER" id="PTHR11442">
    <property type="entry name" value="HEMOGLOBIN FAMILY MEMBER"/>
    <property type="match status" value="1"/>
</dbReference>
<dbReference type="PANTHER" id="PTHR11442:SF48">
    <property type="entry name" value="HEMOGLOBIN SUBUNIT ALPHA"/>
    <property type="match status" value="1"/>
</dbReference>
<dbReference type="STRING" id="10181.G5BXY2"/>
<dbReference type="GO" id="GO:0031720">
    <property type="term" value="F:haptoglobin binding"/>
    <property type="evidence" value="ECO:0007669"/>
    <property type="project" value="TreeGrafter"/>
</dbReference>
<keyword evidence="5 10" id="KW-0349">Heme</keyword>
<dbReference type="GO" id="GO:0046872">
    <property type="term" value="F:metal ion binding"/>
    <property type="evidence" value="ECO:0007669"/>
    <property type="project" value="UniProtKB-KW"/>
</dbReference>
<dbReference type="OrthoDB" id="8751793at2759"/>
<dbReference type="GO" id="GO:0019825">
    <property type="term" value="F:oxygen binding"/>
    <property type="evidence" value="ECO:0007669"/>
    <property type="project" value="InterPro"/>
</dbReference>
<dbReference type="GO" id="GO:0031838">
    <property type="term" value="C:haptoglobin-hemoglobin complex"/>
    <property type="evidence" value="ECO:0007669"/>
    <property type="project" value="TreeGrafter"/>
</dbReference>
<organism evidence="12 13">
    <name type="scientific">Heterocephalus glaber</name>
    <name type="common">Naked mole rat</name>
    <dbReference type="NCBI Taxonomy" id="10181"/>
    <lineage>
        <taxon>Eukaryota</taxon>
        <taxon>Metazoa</taxon>
        <taxon>Chordata</taxon>
        <taxon>Craniata</taxon>
        <taxon>Vertebrata</taxon>
        <taxon>Euteleostomi</taxon>
        <taxon>Mammalia</taxon>
        <taxon>Eutheria</taxon>
        <taxon>Euarchontoglires</taxon>
        <taxon>Glires</taxon>
        <taxon>Rodentia</taxon>
        <taxon>Hystricomorpha</taxon>
        <taxon>Bathyergidae</taxon>
        <taxon>Heterocephalus</taxon>
    </lineage>
</organism>
<keyword evidence="7" id="KW-0479">Metal-binding</keyword>
<reference evidence="15" key="2">
    <citation type="submission" date="2025-04" db="UniProtKB">
        <authorList>
            <consortium name="RefSeq"/>
        </authorList>
    </citation>
    <scope>IDENTIFICATION</scope>
</reference>
<accession>G5BXY2</accession>
<sequence>MSLSNEDKACLRSVWKEIGPSWPEHCPDAIYRMFLSFPSTKTYFPNFDISPGSPQIQAHGRKVADALNKAVEHIDDMPAALSDLSDKHSQELRVDPVNFKLLKHTMLVTMAANYPEILTPEVLLSLDKLMEAVSRVLISRYR</sequence>
<dbReference type="FunFam" id="1.10.490.10:FF:000002">
    <property type="entry name" value="Hemoglobin subunit alpha"/>
    <property type="match status" value="1"/>
</dbReference>
<evidence type="ECO:0000313" key="14">
    <source>
        <dbReference type="Proteomes" id="UP000694906"/>
    </source>
</evidence>
<dbReference type="CDD" id="cd08927">
    <property type="entry name" value="Hb-alpha-like"/>
    <property type="match status" value="1"/>
</dbReference>
<dbReference type="GeneID" id="101704937"/>
<evidence type="ECO:0000256" key="5">
    <source>
        <dbReference type="ARBA" id="ARBA00022617"/>
    </source>
</evidence>
<dbReference type="InParanoid" id="G5BXY2"/>
<evidence type="ECO:0000256" key="2">
    <source>
        <dbReference type="ARBA" id="ARBA00008705"/>
    </source>
</evidence>
<dbReference type="AlphaFoldDB" id="G5BXY2"/>
<gene>
    <name evidence="15" type="primary">LOC101704937</name>
    <name evidence="12" type="ORF">GW7_12999</name>
</gene>
<dbReference type="GO" id="GO:0072562">
    <property type="term" value="C:blood microparticle"/>
    <property type="evidence" value="ECO:0007669"/>
    <property type="project" value="TreeGrafter"/>
</dbReference>
<keyword evidence="3 10" id="KW-0813">Transport</keyword>
<name>G5BXY2_HETGA</name>
<evidence type="ECO:0000256" key="4">
    <source>
        <dbReference type="ARBA" id="ARBA00022553"/>
    </source>
</evidence>
<dbReference type="SMR" id="G5BXY2"/>
<feature type="domain" description="Globin" evidence="11">
    <location>
        <begin position="2"/>
        <end position="142"/>
    </location>
</feature>
<keyword evidence="4" id="KW-0597">Phosphoprotein</keyword>
<dbReference type="PROSITE" id="PS01033">
    <property type="entry name" value="GLOBIN"/>
    <property type="match status" value="1"/>
</dbReference>
<dbReference type="GO" id="GO:0020037">
    <property type="term" value="F:heme binding"/>
    <property type="evidence" value="ECO:0007669"/>
    <property type="project" value="InterPro"/>
</dbReference>
<dbReference type="InterPro" id="IPR012292">
    <property type="entry name" value="Globin/Proto"/>
</dbReference>
<keyword evidence="8" id="KW-0007">Acetylation</keyword>
<dbReference type="GO" id="GO:0004601">
    <property type="term" value="F:peroxidase activity"/>
    <property type="evidence" value="ECO:0007669"/>
    <property type="project" value="TreeGrafter"/>
</dbReference>
<dbReference type="GO" id="GO:0043177">
    <property type="term" value="F:organic acid binding"/>
    <property type="evidence" value="ECO:0007669"/>
    <property type="project" value="TreeGrafter"/>
</dbReference>
<evidence type="ECO:0000313" key="13">
    <source>
        <dbReference type="Proteomes" id="UP000006813"/>
    </source>
</evidence>
<protein>
    <submittedName>
        <fullName evidence="12 15">Hemoglobin subunit alpha</fullName>
    </submittedName>
</protein>
<dbReference type="KEGG" id="hgl:101704937"/>
<dbReference type="InterPro" id="IPR000971">
    <property type="entry name" value="Globin"/>
</dbReference>
<evidence type="ECO:0000259" key="11">
    <source>
        <dbReference type="PROSITE" id="PS01033"/>
    </source>
</evidence>
<dbReference type="eggNOG" id="KOG3378">
    <property type="taxonomic scope" value="Eukaryota"/>
</dbReference>
<dbReference type="Bgee" id="ENSHGLG00000002807">
    <property type="expression patterns" value="Expressed in liver and 6 other cell types or tissues"/>
</dbReference>
<dbReference type="Gene3D" id="1.10.490.10">
    <property type="entry name" value="Globins"/>
    <property type="match status" value="1"/>
</dbReference>
<comment type="similarity">
    <text evidence="2 10">Belongs to the globin family.</text>
</comment>
<evidence type="ECO:0000256" key="6">
    <source>
        <dbReference type="ARBA" id="ARBA00022621"/>
    </source>
</evidence>
<reference evidence="12 13" key="1">
    <citation type="journal article" date="2011" name="Nature">
        <title>Genome sequencing reveals insights into physiology and longevity of the naked mole rat.</title>
        <authorList>
            <person name="Kim E.B."/>
            <person name="Fang X."/>
            <person name="Fushan A.A."/>
            <person name="Huang Z."/>
            <person name="Lobanov A.V."/>
            <person name="Han L."/>
            <person name="Marino S.M."/>
            <person name="Sun X."/>
            <person name="Turanov A.A."/>
            <person name="Yang P."/>
            <person name="Yim S.H."/>
            <person name="Zhao X."/>
            <person name="Kasaikina M.V."/>
            <person name="Stoletzki N."/>
            <person name="Peng C."/>
            <person name="Polak P."/>
            <person name="Xiong Z."/>
            <person name="Kiezun A."/>
            <person name="Zhu Y."/>
            <person name="Chen Y."/>
            <person name="Kryukov G.V."/>
            <person name="Zhang Q."/>
            <person name="Peshkin L."/>
            <person name="Yang L."/>
            <person name="Bronson R.T."/>
            <person name="Buffenstein R."/>
            <person name="Wang B."/>
            <person name="Han C."/>
            <person name="Li Q."/>
            <person name="Chen L."/>
            <person name="Zhao W."/>
            <person name="Sunyaev S.R."/>
            <person name="Park T.J."/>
            <person name="Zhang G."/>
            <person name="Wang J."/>
            <person name="Gladyshev V.N."/>
        </authorList>
    </citation>
    <scope>NUCLEOTIDE SEQUENCE [LARGE SCALE GENOMIC DNA]</scope>
</reference>
<keyword evidence="14" id="KW-1185">Reference proteome</keyword>